<sequence length="228" mass="25421">MMRFLVLVTCLFMAVTSCKKKSAANPPEAVLLVFPEENSECTTGVDIGEETSRVEFRWNLADNTESYELRVTNIATGTVQTIVSSTNSAQLPLAKGEQFSWFVRSRNSEVEQTVSSTEWYFYNSGSRTTFAPFPATIINPASSDNVFKDINNEVELSWSASDLDNDVASYEVYFSVETPPINLIRELSSAVTSIKVSVTSDTVYYWKIIVIDEEGNKSDTGVYSFKVL</sequence>
<dbReference type="InterPro" id="IPR013783">
    <property type="entry name" value="Ig-like_fold"/>
</dbReference>
<reference evidence="1 2" key="1">
    <citation type="submission" date="2019-03" db="EMBL/GenBank/DDBJ databases">
        <title>Genomic Encyclopedia of Type Strains, Phase III (KMG-III): the genomes of soil and plant-associated and newly described type strains.</title>
        <authorList>
            <person name="Whitman W."/>
        </authorList>
    </citation>
    <scope>NUCLEOTIDE SEQUENCE [LARGE SCALE GENOMIC DNA]</scope>
    <source>
        <strain evidence="1 2">CECT 8455</strain>
    </source>
</reference>
<comment type="caution">
    <text evidence="1">The sequence shown here is derived from an EMBL/GenBank/DDBJ whole genome shotgun (WGS) entry which is preliminary data.</text>
</comment>
<proteinExistence type="predicted"/>
<keyword evidence="2" id="KW-1185">Reference proteome</keyword>
<gene>
    <name evidence="1" type="ORF">DFQ03_0713</name>
</gene>
<dbReference type="RefSeq" id="WP_243834407.1">
    <property type="nucleotide sequence ID" value="NZ_SNZW01000011.1"/>
</dbReference>
<organism evidence="1 2">
    <name type="scientific">Maribacter caenipelagi</name>
    <dbReference type="NCBI Taxonomy" id="1447781"/>
    <lineage>
        <taxon>Bacteria</taxon>
        <taxon>Pseudomonadati</taxon>
        <taxon>Bacteroidota</taxon>
        <taxon>Flavobacteriia</taxon>
        <taxon>Flavobacteriales</taxon>
        <taxon>Flavobacteriaceae</taxon>
        <taxon>Maribacter</taxon>
    </lineage>
</organism>
<name>A0A4R7DCQ2_9FLAO</name>
<accession>A0A4R7DCQ2</accession>
<dbReference type="Gene3D" id="2.60.40.10">
    <property type="entry name" value="Immunoglobulins"/>
    <property type="match status" value="1"/>
</dbReference>
<evidence type="ECO:0008006" key="3">
    <source>
        <dbReference type="Google" id="ProtNLM"/>
    </source>
</evidence>
<dbReference type="PROSITE" id="PS51257">
    <property type="entry name" value="PROKAR_LIPOPROTEIN"/>
    <property type="match status" value="1"/>
</dbReference>
<evidence type="ECO:0000313" key="1">
    <source>
        <dbReference type="EMBL" id="TDS19000.1"/>
    </source>
</evidence>
<evidence type="ECO:0000313" key="2">
    <source>
        <dbReference type="Proteomes" id="UP000295274"/>
    </source>
</evidence>
<dbReference type="AlphaFoldDB" id="A0A4R7DCQ2"/>
<protein>
    <recommendedName>
        <fullName evidence="3">Fibronectin type-III domain-containing protein</fullName>
    </recommendedName>
</protein>
<dbReference type="Proteomes" id="UP000295274">
    <property type="component" value="Unassembled WGS sequence"/>
</dbReference>
<dbReference type="EMBL" id="SNZW01000011">
    <property type="protein sequence ID" value="TDS19000.1"/>
    <property type="molecule type" value="Genomic_DNA"/>
</dbReference>